<feature type="domain" description="Retrotransposon gag" evidence="4">
    <location>
        <begin position="152"/>
        <end position="224"/>
    </location>
</feature>
<dbReference type="Proteomes" id="UP001652660">
    <property type="component" value="Chromosome 10c"/>
</dbReference>
<dbReference type="InterPro" id="IPR032567">
    <property type="entry name" value="RTL1-rel"/>
</dbReference>
<dbReference type="PANTHER" id="PTHR15503">
    <property type="entry name" value="LDOC1 RELATED"/>
    <property type="match status" value="1"/>
</dbReference>
<dbReference type="GeneID" id="140015723"/>
<dbReference type="SUPFAM" id="SSF56672">
    <property type="entry name" value="DNA/RNA polymerases"/>
    <property type="match status" value="1"/>
</dbReference>
<accession>A0ABM4VYM8</accession>
<evidence type="ECO:0000259" key="4">
    <source>
        <dbReference type="Pfam" id="PF03732"/>
    </source>
</evidence>
<evidence type="ECO:0000256" key="2">
    <source>
        <dbReference type="SAM" id="MobiDB-lite"/>
    </source>
</evidence>
<dbReference type="RefSeq" id="XP_071924641.1">
    <property type="nucleotide sequence ID" value="XM_072068540.1"/>
</dbReference>
<organism evidence="5 6">
    <name type="scientific">Coffea arabica</name>
    <name type="common">Arabian coffee</name>
    <dbReference type="NCBI Taxonomy" id="13443"/>
    <lineage>
        <taxon>Eukaryota</taxon>
        <taxon>Viridiplantae</taxon>
        <taxon>Streptophyta</taxon>
        <taxon>Embryophyta</taxon>
        <taxon>Tracheophyta</taxon>
        <taxon>Spermatophyta</taxon>
        <taxon>Magnoliopsida</taxon>
        <taxon>eudicotyledons</taxon>
        <taxon>Gunneridae</taxon>
        <taxon>Pentapetalae</taxon>
        <taxon>asterids</taxon>
        <taxon>lamiids</taxon>
        <taxon>Gentianales</taxon>
        <taxon>Rubiaceae</taxon>
        <taxon>Ixoroideae</taxon>
        <taxon>Gardenieae complex</taxon>
        <taxon>Bertiereae - Coffeeae clade</taxon>
        <taxon>Coffeeae</taxon>
        <taxon>Coffea</taxon>
    </lineage>
</organism>
<dbReference type="CDD" id="cd00303">
    <property type="entry name" value="retropepsin_like"/>
    <property type="match status" value="1"/>
</dbReference>
<dbReference type="InterPro" id="IPR000477">
    <property type="entry name" value="RT_dom"/>
</dbReference>
<feature type="compositionally biased region" description="Basic and acidic residues" evidence="2">
    <location>
        <begin position="86"/>
        <end position="104"/>
    </location>
</feature>
<feature type="domain" description="Reverse transcriptase" evidence="3">
    <location>
        <begin position="623"/>
        <end position="693"/>
    </location>
</feature>
<dbReference type="InterPro" id="IPR021109">
    <property type="entry name" value="Peptidase_aspartic_dom_sf"/>
</dbReference>
<name>A0ABM4VYM8_COFAR</name>
<dbReference type="PANTHER" id="PTHR15503:SF22">
    <property type="entry name" value="TRANSPOSON TY3-I GAG POLYPROTEIN"/>
    <property type="match status" value="1"/>
</dbReference>
<evidence type="ECO:0000313" key="5">
    <source>
        <dbReference type="Proteomes" id="UP001652660"/>
    </source>
</evidence>
<sequence length="693" mass="79805">MTKNQDEIRKEITELGSVVRTFANRSDGLEQAVRIMEHRQESTEKTLKNLDQKYEGMMNMMAQMLARLNDKGKEVEGNSSDSSLMQKEDNRRKEEQKGARDRSESQGPRSFTRLPKVDLPSFTGENPREWIRKANKYFKINGVEEEMKPEVAELYFRDKADIWFHGVFGGREDIPWSELCNALCERFGDGTPEEAIEEFNKLMQTGSVADYLEKFEMLKAQVMPSLPHQQDCYYKTCFLSGLKEEIVTMVKLAKPKTLAEAVEAAKLQERNLRALQRIHKTPTYNPSYQKPQPKVPYQPKFPDKTPSYPKLPDKQISKTYSNHPNPQSQFKKLTPAELNYRRERGLCFKCSEPYTLGHLENELMEVSIHALAGGGKHKTIRIKGLVQGRAITALVDSGSTHCFVDEQLAKSLKLATQGETLTVRVANGEKLQSRNITKPVVWKMQGYEFSHQFNTLRLGGCDMILGVDWLARNSPMEFDFRKLSMKFRKGKQQVELKGEDSTIQLKLIRGSRLHKWTRKHTYGIMAQVCAVEDRESVQGPYPPVMEKLLQDFADVFQEPQGLPPTRSQDHCITLKEGAKPFQIRPYRCPYIQKTEIETLVQEMLHSGIIQLSSSPFASPVLLVKKKDGSWRFCVDYRQLNDLTVKNKFPMPLIDELLDELHGSKYFTKIDLRAGYFQIRVREEDIPKTAFRTH</sequence>
<keyword evidence="5" id="KW-1185">Reference proteome</keyword>
<dbReference type="Gene3D" id="3.10.10.10">
    <property type="entry name" value="HIV Type 1 Reverse Transcriptase, subunit A, domain 1"/>
    <property type="match status" value="1"/>
</dbReference>
<dbReference type="InterPro" id="IPR043502">
    <property type="entry name" value="DNA/RNA_pol_sf"/>
</dbReference>
<feature type="compositionally biased region" description="Low complexity" evidence="2">
    <location>
        <begin position="286"/>
        <end position="300"/>
    </location>
</feature>
<dbReference type="Gene3D" id="2.40.70.10">
    <property type="entry name" value="Acid Proteases"/>
    <property type="match status" value="1"/>
</dbReference>
<evidence type="ECO:0000256" key="1">
    <source>
        <dbReference type="SAM" id="Coils"/>
    </source>
</evidence>
<feature type="region of interest" description="Disordered" evidence="2">
    <location>
        <begin position="282"/>
        <end position="307"/>
    </location>
</feature>
<keyword evidence="1" id="KW-0175">Coiled coil</keyword>
<dbReference type="InterPro" id="IPR001969">
    <property type="entry name" value="Aspartic_peptidase_AS"/>
</dbReference>
<dbReference type="Pfam" id="PF03732">
    <property type="entry name" value="Retrotrans_gag"/>
    <property type="match status" value="1"/>
</dbReference>
<dbReference type="InterPro" id="IPR043128">
    <property type="entry name" value="Rev_trsase/Diguanyl_cyclase"/>
</dbReference>
<proteinExistence type="predicted"/>
<dbReference type="PROSITE" id="PS00141">
    <property type="entry name" value="ASP_PROTEASE"/>
    <property type="match status" value="1"/>
</dbReference>
<dbReference type="Pfam" id="PF08284">
    <property type="entry name" value="RVP_2"/>
    <property type="match status" value="1"/>
</dbReference>
<dbReference type="InterPro" id="IPR005162">
    <property type="entry name" value="Retrotrans_gag_dom"/>
</dbReference>
<evidence type="ECO:0000313" key="6">
    <source>
        <dbReference type="RefSeq" id="XP_071924641.1"/>
    </source>
</evidence>
<dbReference type="Gene3D" id="3.30.70.270">
    <property type="match status" value="1"/>
</dbReference>
<dbReference type="CDD" id="cd01647">
    <property type="entry name" value="RT_LTR"/>
    <property type="match status" value="1"/>
</dbReference>
<feature type="coiled-coil region" evidence="1">
    <location>
        <begin position="33"/>
        <end position="67"/>
    </location>
</feature>
<evidence type="ECO:0000259" key="3">
    <source>
        <dbReference type="Pfam" id="PF00078"/>
    </source>
</evidence>
<dbReference type="SUPFAM" id="SSF50630">
    <property type="entry name" value="Acid proteases"/>
    <property type="match status" value="1"/>
</dbReference>
<reference evidence="6" key="1">
    <citation type="submission" date="2025-08" db="UniProtKB">
        <authorList>
            <consortium name="RefSeq"/>
        </authorList>
    </citation>
    <scope>IDENTIFICATION</scope>
    <source>
        <tissue evidence="6">Leaves</tissue>
    </source>
</reference>
<feature type="region of interest" description="Disordered" evidence="2">
    <location>
        <begin position="71"/>
        <end position="120"/>
    </location>
</feature>
<dbReference type="Pfam" id="PF00078">
    <property type="entry name" value="RVT_1"/>
    <property type="match status" value="1"/>
</dbReference>
<gene>
    <name evidence="6" type="primary">LOC140015723</name>
</gene>
<protein>
    <submittedName>
        <fullName evidence="6">Uncharacterized protein</fullName>
    </submittedName>
</protein>